<feature type="domain" description="Histidine kinase/HSP90-like ATPase" evidence="10">
    <location>
        <begin position="307"/>
        <end position="395"/>
    </location>
</feature>
<dbReference type="InterPro" id="IPR003594">
    <property type="entry name" value="HATPase_dom"/>
</dbReference>
<dbReference type="PANTHER" id="PTHR24421:SF10">
    <property type="entry name" value="NITRATE_NITRITE SENSOR PROTEIN NARQ"/>
    <property type="match status" value="1"/>
</dbReference>
<keyword evidence="14" id="KW-1185">Reference proteome</keyword>
<dbReference type="SUPFAM" id="SSF55874">
    <property type="entry name" value="ATPase domain of HSP90 chaperone/DNA topoisomerase II/histidine kinase"/>
    <property type="match status" value="1"/>
</dbReference>
<reference evidence="13 14" key="1">
    <citation type="submission" date="2023-07" db="EMBL/GenBank/DDBJ databases">
        <title>Sequencing the genomes of 1000 actinobacteria strains.</title>
        <authorList>
            <person name="Klenk H.-P."/>
        </authorList>
    </citation>
    <scope>NUCLEOTIDE SEQUENCE [LARGE SCALE GENOMIC DNA]</scope>
    <source>
        <strain evidence="13 14">DSM 102162</strain>
    </source>
</reference>
<keyword evidence="8" id="KW-0902">Two-component regulatory system</keyword>
<dbReference type="EMBL" id="JAUSQW010000001">
    <property type="protein sequence ID" value="MDP9800403.1"/>
    <property type="molecule type" value="Genomic_DNA"/>
</dbReference>
<comment type="catalytic activity">
    <reaction evidence="1">
        <text>ATP + protein L-histidine = ADP + protein N-phospho-L-histidine.</text>
        <dbReference type="EC" id="2.7.13.3"/>
    </reaction>
</comment>
<dbReference type="Proteomes" id="UP001235966">
    <property type="component" value="Unassembled WGS sequence"/>
</dbReference>
<dbReference type="PANTHER" id="PTHR24421">
    <property type="entry name" value="NITRATE/NITRITE SENSOR PROTEIN NARX-RELATED"/>
    <property type="match status" value="1"/>
</dbReference>
<feature type="domain" description="Signal transduction histidine kinase subgroup 3 dimerisation and phosphoacceptor" evidence="11">
    <location>
        <begin position="196"/>
        <end position="261"/>
    </location>
</feature>
<feature type="transmembrane region" description="Helical" evidence="9">
    <location>
        <begin position="117"/>
        <end position="137"/>
    </location>
</feature>
<feature type="domain" description="DUF7134" evidence="12">
    <location>
        <begin position="22"/>
        <end position="159"/>
    </location>
</feature>
<keyword evidence="9" id="KW-0812">Transmembrane</keyword>
<evidence type="ECO:0000313" key="14">
    <source>
        <dbReference type="Proteomes" id="UP001235966"/>
    </source>
</evidence>
<keyword evidence="3" id="KW-0597">Phosphoprotein</keyword>
<evidence type="ECO:0000256" key="8">
    <source>
        <dbReference type="ARBA" id="ARBA00023012"/>
    </source>
</evidence>
<evidence type="ECO:0000256" key="5">
    <source>
        <dbReference type="ARBA" id="ARBA00022741"/>
    </source>
</evidence>
<protein>
    <recommendedName>
        <fullName evidence="2">histidine kinase</fullName>
        <ecNumber evidence="2">2.7.13.3</ecNumber>
    </recommendedName>
</protein>
<dbReference type="InterPro" id="IPR036890">
    <property type="entry name" value="HATPase_C_sf"/>
</dbReference>
<comment type="caution">
    <text evidence="13">The sequence shown here is derived from an EMBL/GenBank/DDBJ whole genome shotgun (WGS) entry which is preliminary data.</text>
</comment>
<sequence length="396" mass="42016">MKRQLTLEEPTTFVTVKGVSPLDAMLALMLAVFYIDSFSTAAATWGALATFALLIVGITTSCATIFRRTSPVRSAGIVYISALVRFLAAPTDLILPDLAVLLALWAVVAYGPSLVRYLAIITTLMAGILITIARVTILSGTDLAVFLILIESVVIMVAATATIRRFRIERIHHVVHQANRAQREAEREAELAVAEERNRIARDMHDVVAHTLTTVIAQADGGRYAAKTNPAAAEKTLDLISSVSREALSDIRAIIGVLRAGDDPASPRHPQPGVDDIPSLFDQVRELGHGSTYTVSGTPSTLPTGVGTALFRIAQEAITNSLKYGGENVAIDGTLTWARNEVTLAIVDDGPGVSVTDGRGHGIIGMHERAGAFGGTVNTGAGERGGFRVTATFPTN</sequence>
<dbReference type="Pfam" id="PF23539">
    <property type="entry name" value="DUF7134"/>
    <property type="match status" value="1"/>
</dbReference>
<dbReference type="InterPro" id="IPR011712">
    <property type="entry name" value="Sig_transdc_His_kin_sub3_dim/P"/>
</dbReference>
<keyword evidence="4" id="KW-0808">Transferase</keyword>
<evidence type="ECO:0000256" key="2">
    <source>
        <dbReference type="ARBA" id="ARBA00012438"/>
    </source>
</evidence>
<dbReference type="EC" id="2.7.13.3" evidence="2"/>
<dbReference type="GO" id="GO:0016301">
    <property type="term" value="F:kinase activity"/>
    <property type="evidence" value="ECO:0007669"/>
    <property type="project" value="UniProtKB-KW"/>
</dbReference>
<dbReference type="Pfam" id="PF07730">
    <property type="entry name" value="HisKA_3"/>
    <property type="match status" value="1"/>
</dbReference>
<evidence type="ECO:0000259" key="12">
    <source>
        <dbReference type="Pfam" id="PF23539"/>
    </source>
</evidence>
<dbReference type="InterPro" id="IPR055558">
    <property type="entry name" value="DUF7134"/>
</dbReference>
<evidence type="ECO:0000256" key="9">
    <source>
        <dbReference type="SAM" id="Phobius"/>
    </source>
</evidence>
<evidence type="ECO:0000256" key="7">
    <source>
        <dbReference type="ARBA" id="ARBA00022840"/>
    </source>
</evidence>
<keyword evidence="6 13" id="KW-0418">Kinase</keyword>
<feature type="transmembrane region" description="Helical" evidence="9">
    <location>
        <begin position="12"/>
        <end position="35"/>
    </location>
</feature>
<dbReference type="InterPro" id="IPR050482">
    <property type="entry name" value="Sensor_HK_TwoCompSys"/>
</dbReference>
<keyword evidence="9" id="KW-1133">Transmembrane helix</keyword>
<feature type="transmembrane region" description="Helical" evidence="9">
    <location>
        <begin position="94"/>
        <end position="110"/>
    </location>
</feature>
<feature type="transmembrane region" description="Helical" evidence="9">
    <location>
        <begin position="143"/>
        <end position="163"/>
    </location>
</feature>
<name>A0ABT9NA61_9ACTO</name>
<keyword evidence="7" id="KW-0067">ATP-binding</keyword>
<evidence type="ECO:0000256" key="4">
    <source>
        <dbReference type="ARBA" id="ARBA00022679"/>
    </source>
</evidence>
<feature type="transmembrane region" description="Helical" evidence="9">
    <location>
        <begin position="41"/>
        <end position="65"/>
    </location>
</feature>
<proteinExistence type="predicted"/>
<dbReference type="Gene3D" id="1.20.5.1930">
    <property type="match status" value="1"/>
</dbReference>
<dbReference type="RefSeq" id="WP_307014162.1">
    <property type="nucleotide sequence ID" value="NZ_JAUSQW010000001.1"/>
</dbReference>
<evidence type="ECO:0000259" key="11">
    <source>
        <dbReference type="Pfam" id="PF07730"/>
    </source>
</evidence>
<evidence type="ECO:0000256" key="6">
    <source>
        <dbReference type="ARBA" id="ARBA00022777"/>
    </source>
</evidence>
<dbReference type="Pfam" id="PF02518">
    <property type="entry name" value="HATPase_c"/>
    <property type="match status" value="1"/>
</dbReference>
<organism evidence="13 14">
    <name type="scientific">Arcanobacterium wilhelmae</name>
    <dbReference type="NCBI Taxonomy" id="1803177"/>
    <lineage>
        <taxon>Bacteria</taxon>
        <taxon>Bacillati</taxon>
        <taxon>Actinomycetota</taxon>
        <taxon>Actinomycetes</taxon>
        <taxon>Actinomycetales</taxon>
        <taxon>Actinomycetaceae</taxon>
        <taxon>Arcanobacterium</taxon>
    </lineage>
</organism>
<evidence type="ECO:0000313" key="13">
    <source>
        <dbReference type="EMBL" id="MDP9800403.1"/>
    </source>
</evidence>
<dbReference type="Gene3D" id="3.30.565.10">
    <property type="entry name" value="Histidine kinase-like ATPase, C-terminal domain"/>
    <property type="match status" value="1"/>
</dbReference>
<keyword evidence="5" id="KW-0547">Nucleotide-binding</keyword>
<keyword evidence="9" id="KW-0472">Membrane</keyword>
<evidence type="ECO:0000256" key="3">
    <source>
        <dbReference type="ARBA" id="ARBA00022553"/>
    </source>
</evidence>
<evidence type="ECO:0000259" key="10">
    <source>
        <dbReference type="Pfam" id="PF02518"/>
    </source>
</evidence>
<accession>A0ABT9NA61</accession>
<gene>
    <name evidence="13" type="ORF">J2S49_000479</name>
</gene>
<dbReference type="CDD" id="cd16917">
    <property type="entry name" value="HATPase_UhpB-NarQ-NarX-like"/>
    <property type="match status" value="1"/>
</dbReference>
<evidence type="ECO:0000256" key="1">
    <source>
        <dbReference type="ARBA" id="ARBA00000085"/>
    </source>
</evidence>